<accession>A0ABP9RUB4</accession>
<comment type="caution">
    <text evidence="2">The sequence shown here is derived from an EMBL/GenBank/DDBJ whole genome shotgun (WGS) entry which is preliminary data.</text>
</comment>
<organism evidence="2 3">
    <name type="scientific">Rugosimonospora acidiphila</name>
    <dbReference type="NCBI Taxonomy" id="556531"/>
    <lineage>
        <taxon>Bacteria</taxon>
        <taxon>Bacillati</taxon>
        <taxon>Actinomycetota</taxon>
        <taxon>Actinomycetes</taxon>
        <taxon>Micromonosporales</taxon>
        <taxon>Micromonosporaceae</taxon>
        <taxon>Rugosimonospora</taxon>
    </lineage>
</organism>
<evidence type="ECO:0000256" key="1">
    <source>
        <dbReference type="SAM" id="MobiDB-lite"/>
    </source>
</evidence>
<evidence type="ECO:0000313" key="3">
    <source>
        <dbReference type="Proteomes" id="UP001501570"/>
    </source>
</evidence>
<protein>
    <submittedName>
        <fullName evidence="2">Uncharacterized protein</fullName>
    </submittedName>
</protein>
<feature type="compositionally biased region" description="Basic and acidic residues" evidence="1">
    <location>
        <begin position="25"/>
        <end position="42"/>
    </location>
</feature>
<sequence length="174" mass="18490">MVPHPTSRIPIGTNFTKPGGKPPVKRPEQQARRAQHDARSVARDGPPVVQAPHLVGDRAPLPPDLFAIEQLDLVGPHAPMFAAVVNAGPGLLGAGDGQRPDALHPQLPAGRHARRRQVASAVADMGQWSAAVTNSALCGSQKTASSMSSRGEQLRLESARRDPPRHKQSSDTKE</sequence>
<feature type="compositionally biased region" description="Polar residues" evidence="1">
    <location>
        <begin position="137"/>
        <end position="151"/>
    </location>
</feature>
<proteinExistence type="predicted"/>
<evidence type="ECO:0000313" key="2">
    <source>
        <dbReference type="EMBL" id="GAA5186571.1"/>
    </source>
</evidence>
<feature type="compositionally biased region" description="Basic and acidic residues" evidence="1">
    <location>
        <begin position="152"/>
        <end position="162"/>
    </location>
</feature>
<keyword evidence="3" id="KW-1185">Reference proteome</keyword>
<dbReference type="Proteomes" id="UP001501570">
    <property type="component" value="Unassembled WGS sequence"/>
</dbReference>
<feature type="region of interest" description="Disordered" evidence="1">
    <location>
        <begin position="1"/>
        <end position="54"/>
    </location>
</feature>
<dbReference type="EMBL" id="BAABJQ010000008">
    <property type="protein sequence ID" value="GAA5186571.1"/>
    <property type="molecule type" value="Genomic_DNA"/>
</dbReference>
<gene>
    <name evidence="2" type="ORF">GCM10023322_33100</name>
</gene>
<reference evidence="3" key="1">
    <citation type="journal article" date="2019" name="Int. J. Syst. Evol. Microbiol.">
        <title>The Global Catalogue of Microorganisms (GCM) 10K type strain sequencing project: providing services to taxonomists for standard genome sequencing and annotation.</title>
        <authorList>
            <consortium name="The Broad Institute Genomics Platform"/>
            <consortium name="The Broad Institute Genome Sequencing Center for Infectious Disease"/>
            <person name="Wu L."/>
            <person name="Ma J."/>
        </authorList>
    </citation>
    <scope>NUCLEOTIDE SEQUENCE [LARGE SCALE GENOMIC DNA]</scope>
    <source>
        <strain evidence="3">JCM 18304</strain>
    </source>
</reference>
<name>A0ABP9RUB4_9ACTN</name>
<feature type="region of interest" description="Disordered" evidence="1">
    <location>
        <begin position="137"/>
        <end position="174"/>
    </location>
</feature>